<dbReference type="Proteomes" id="UP000589896">
    <property type="component" value="Unassembled WGS sequence"/>
</dbReference>
<keyword evidence="3" id="KW-1185">Reference proteome</keyword>
<dbReference type="InterPro" id="IPR029069">
    <property type="entry name" value="HotDog_dom_sf"/>
</dbReference>
<name>A0A7Z0TYP2_9GAMM</name>
<dbReference type="NCBIfam" id="TIGR02447">
    <property type="entry name" value="yiiD_Cterm"/>
    <property type="match status" value="1"/>
</dbReference>
<sequence>MTDDPLTALEAHYRSMPPVAAMQIRIAGFDGDHLHLQAPLATHVNDKGTAFGGSLTSLMTLAAWGLTTLQVEAAGLDAEVYVADSDVRYLAPLRGDLEARAELAGGDWEAFLRTLRQRGRARVSLTAQVALPEGGVAAEMQARYVAILRPSAAA</sequence>
<dbReference type="Pfam" id="PF09500">
    <property type="entry name" value="YiiD_C"/>
    <property type="match status" value="1"/>
</dbReference>
<reference evidence="2 3" key="1">
    <citation type="submission" date="2020-07" db="EMBL/GenBank/DDBJ databases">
        <title>isolation of Luteimonas sp. SJ-16.</title>
        <authorList>
            <person name="Huang X.-X."/>
            <person name="Xu L."/>
            <person name="Sun J.-Q."/>
        </authorList>
    </citation>
    <scope>NUCLEOTIDE SEQUENCE [LARGE SCALE GENOMIC DNA]</scope>
    <source>
        <strain evidence="2 3">SJ-16</strain>
    </source>
</reference>
<gene>
    <name evidence="2" type="ORF">H0E82_01075</name>
</gene>
<proteinExistence type="predicted"/>
<dbReference type="EMBL" id="JACCJZ010000004">
    <property type="protein sequence ID" value="NYZ61358.1"/>
    <property type="molecule type" value="Genomic_DNA"/>
</dbReference>
<dbReference type="SUPFAM" id="SSF54637">
    <property type="entry name" value="Thioesterase/thiol ester dehydrase-isomerase"/>
    <property type="match status" value="1"/>
</dbReference>
<evidence type="ECO:0000313" key="3">
    <source>
        <dbReference type="Proteomes" id="UP000589896"/>
    </source>
</evidence>
<comment type="caution">
    <text evidence="2">The sequence shown here is derived from an EMBL/GenBank/DDBJ whole genome shotgun (WGS) entry which is preliminary data.</text>
</comment>
<dbReference type="AlphaFoldDB" id="A0A7Z0TYP2"/>
<feature type="domain" description="Thioesterase putative" evidence="1">
    <location>
        <begin position="14"/>
        <end position="146"/>
    </location>
</feature>
<protein>
    <submittedName>
        <fullName evidence="2">YiiD C-terminal domain-containing protein</fullName>
    </submittedName>
</protein>
<dbReference type="Gene3D" id="3.10.129.10">
    <property type="entry name" value="Hotdog Thioesterase"/>
    <property type="match status" value="1"/>
</dbReference>
<organism evidence="2 3">
    <name type="scientific">Luteimonas deserti</name>
    <dbReference type="NCBI Taxonomy" id="2752306"/>
    <lineage>
        <taxon>Bacteria</taxon>
        <taxon>Pseudomonadati</taxon>
        <taxon>Pseudomonadota</taxon>
        <taxon>Gammaproteobacteria</taxon>
        <taxon>Lysobacterales</taxon>
        <taxon>Lysobacteraceae</taxon>
        <taxon>Luteimonas</taxon>
    </lineage>
</organism>
<dbReference type="InterPro" id="IPR012660">
    <property type="entry name" value="YiiD_C"/>
</dbReference>
<dbReference type="RefSeq" id="WP_180543126.1">
    <property type="nucleotide sequence ID" value="NZ_JACCJZ010000004.1"/>
</dbReference>
<evidence type="ECO:0000259" key="1">
    <source>
        <dbReference type="Pfam" id="PF09500"/>
    </source>
</evidence>
<evidence type="ECO:0000313" key="2">
    <source>
        <dbReference type="EMBL" id="NYZ61358.1"/>
    </source>
</evidence>
<accession>A0A7Z0TYP2</accession>